<evidence type="ECO:0000313" key="9">
    <source>
        <dbReference type="Proteomes" id="UP001231189"/>
    </source>
</evidence>
<sequence length="317" mass="35397">MCPLPLFLCSSPPVIAAHEINWRRPPINPPQRGQTAQPSSSAGSSAGLLARSSPSRPSPLERRRPPHRRDQASTLPAAISVHSHGNASGYTHENATTCKRANASTYRPTPARTSPPVPTRTPPTPQVMPATLEYERNRLARIKRRMAEEARPPEDIRNIATEVLYSQNANQNRGAKVWMVIVAPNMSQMMRRRLMMPMSFLKKKRGRGQLYICQRKSVASQLAQQKEFNLNKPPAYHYDILVLGFTVLLCGLIGIPPSNGVLPQSPMHTKSLAILRGQLLRKDTSNCQREHGKPCEQFRNIWQDAGSFHPNGQQTKC</sequence>
<feature type="region of interest" description="Disordered" evidence="6">
    <location>
        <begin position="23"/>
        <end position="127"/>
    </location>
</feature>
<feature type="compositionally biased region" description="Basic and acidic residues" evidence="6">
    <location>
        <begin position="59"/>
        <end position="71"/>
    </location>
</feature>
<feature type="compositionally biased region" description="Pro residues" evidence="6">
    <location>
        <begin position="113"/>
        <end position="126"/>
    </location>
</feature>
<reference evidence="8" key="1">
    <citation type="submission" date="2023-07" db="EMBL/GenBank/DDBJ databases">
        <title>A chromosome-level genome assembly of Lolium multiflorum.</title>
        <authorList>
            <person name="Chen Y."/>
            <person name="Copetti D."/>
            <person name="Kolliker R."/>
            <person name="Studer B."/>
        </authorList>
    </citation>
    <scope>NUCLEOTIDE SEQUENCE</scope>
    <source>
        <strain evidence="8">02402/16</strain>
        <tissue evidence="8">Leaf</tissue>
    </source>
</reference>
<dbReference type="PANTHER" id="PTHR11453:SF40">
    <property type="entry name" value="BORON TRANSPORTER 4-RELATED"/>
    <property type="match status" value="1"/>
</dbReference>
<dbReference type="GO" id="GO:0006820">
    <property type="term" value="P:monoatomic anion transport"/>
    <property type="evidence" value="ECO:0007669"/>
    <property type="project" value="InterPro"/>
</dbReference>
<feature type="domain" description="Bicarbonate transporter-like transmembrane" evidence="7">
    <location>
        <begin position="215"/>
        <end position="274"/>
    </location>
</feature>
<evidence type="ECO:0000259" key="7">
    <source>
        <dbReference type="Pfam" id="PF00955"/>
    </source>
</evidence>
<feature type="compositionally biased region" description="Low complexity" evidence="6">
    <location>
        <begin position="38"/>
        <end position="55"/>
    </location>
</feature>
<evidence type="ECO:0000256" key="3">
    <source>
        <dbReference type="ARBA" id="ARBA00022692"/>
    </source>
</evidence>
<comment type="subcellular location">
    <subcellularLocation>
        <location evidence="1">Membrane</location>
        <topology evidence="1">Multi-pass membrane protein</topology>
    </subcellularLocation>
</comment>
<keyword evidence="9" id="KW-1185">Reference proteome</keyword>
<dbReference type="InterPro" id="IPR011531">
    <property type="entry name" value="HCO3_transpt-like_TM_dom"/>
</dbReference>
<organism evidence="8 9">
    <name type="scientific">Lolium multiflorum</name>
    <name type="common">Italian ryegrass</name>
    <name type="synonym">Lolium perenne subsp. multiflorum</name>
    <dbReference type="NCBI Taxonomy" id="4521"/>
    <lineage>
        <taxon>Eukaryota</taxon>
        <taxon>Viridiplantae</taxon>
        <taxon>Streptophyta</taxon>
        <taxon>Embryophyta</taxon>
        <taxon>Tracheophyta</taxon>
        <taxon>Spermatophyta</taxon>
        <taxon>Magnoliopsida</taxon>
        <taxon>Liliopsida</taxon>
        <taxon>Poales</taxon>
        <taxon>Poaceae</taxon>
        <taxon>BOP clade</taxon>
        <taxon>Pooideae</taxon>
        <taxon>Poodae</taxon>
        <taxon>Poeae</taxon>
        <taxon>Poeae Chloroplast Group 2 (Poeae type)</taxon>
        <taxon>Loliodinae</taxon>
        <taxon>Loliinae</taxon>
        <taxon>Lolium</taxon>
    </lineage>
</organism>
<evidence type="ECO:0000256" key="2">
    <source>
        <dbReference type="ARBA" id="ARBA00006262"/>
    </source>
</evidence>
<keyword evidence="5" id="KW-0472">Membrane</keyword>
<dbReference type="Proteomes" id="UP001231189">
    <property type="component" value="Unassembled WGS sequence"/>
</dbReference>
<dbReference type="PANTHER" id="PTHR11453">
    <property type="entry name" value="ANION EXCHANGE PROTEIN"/>
    <property type="match status" value="1"/>
</dbReference>
<keyword evidence="3" id="KW-0812">Transmembrane</keyword>
<proteinExistence type="inferred from homology"/>
<evidence type="ECO:0000256" key="1">
    <source>
        <dbReference type="ARBA" id="ARBA00004141"/>
    </source>
</evidence>
<dbReference type="InterPro" id="IPR003020">
    <property type="entry name" value="HCO3_transpt_euk"/>
</dbReference>
<feature type="compositionally biased region" description="Polar residues" evidence="6">
    <location>
        <begin position="83"/>
        <end position="106"/>
    </location>
</feature>
<keyword evidence="4" id="KW-1133">Transmembrane helix</keyword>
<evidence type="ECO:0000256" key="4">
    <source>
        <dbReference type="ARBA" id="ARBA00022989"/>
    </source>
</evidence>
<comment type="similarity">
    <text evidence="2">Belongs to the anion exchanger (TC 2.A.31.3) family.</text>
</comment>
<evidence type="ECO:0000256" key="5">
    <source>
        <dbReference type="ARBA" id="ARBA00023136"/>
    </source>
</evidence>
<evidence type="ECO:0000256" key="6">
    <source>
        <dbReference type="SAM" id="MobiDB-lite"/>
    </source>
</evidence>
<gene>
    <name evidence="8" type="ORF">QYE76_045606</name>
</gene>
<comment type="caution">
    <text evidence="8">The sequence shown here is derived from an EMBL/GenBank/DDBJ whole genome shotgun (WGS) entry which is preliminary data.</text>
</comment>
<accession>A0AAD8TNB4</accession>
<dbReference type="GO" id="GO:0005886">
    <property type="term" value="C:plasma membrane"/>
    <property type="evidence" value="ECO:0007669"/>
    <property type="project" value="TreeGrafter"/>
</dbReference>
<name>A0AAD8TNB4_LOLMU</name>
<evidence type="ECO:0000313" key="8">
    <source>
        <dbReference type="EMBL" id="KAK1684758.1"/>
    </source>
</evidence>
<protein>
    <recommendedName>
        <fullName evidence="7">Bicarbonate transporter-like transmembrane domain-containing protein</fullName>
    </recommendedName>
</protein>
<dbReference type="EMBL" id="JAUUTY010000002">
    <property type="protein sequence ID" value="KAK1684758.1"/>
    <property type="molecule type" value="Genomic_DNA"/>
</dbReference>
<dbReference type="GO" id="GO:0005452">
    <property type="term" value="F:solute:inorganic anion antiporter activity"/>
    <property type="evidence" value="ECO:0007669"/>
    <property type="project" value="InterPro"/>
</dbReference>
<dbReference type="GO" id="GO:0050801">
    <property type="term" value="P:monoatomic ion homeostasis"/>
    <property type="evidence" value="ECO:0007669"/>
    <property type="project" value="TreeGrafter"/>
</dbReference>
<dbReference type="AlphaFoldDB" id="A0AAD8TNB4"/>
<dbReference type="Pfam" id="PF00955">
    <property type="entry name" value="HCO3_cotransp"/>
    <property type="match status" value="1"/>
</dbReference>